<name>X0XTY9_9ZZZZ</name>
<accession>X0XTY9</accession>
<evidence type="ECO:0000313" key="1">
    <source>
        <dbReference type="EMBL" id="GAG46740.1"/>
    </source>
</evidence>
<proteinExistence type="predicted"/>
<dbReference type="InterPro" id="IPR038490">
    <property type="entry name" value="Gingipain_propep_sf"/>
</dbReference>
<sequence length="37" mass="4151">NLVTLEGPYVIRGVQVVLVRFHPVQYSAANQELRVKG</sequence>
<dbReference type="AlphaFoldDB" id="X0XTY9"/>
<feature type="non-terminal residue" evidence="1">
    <location>
        <position position="37"/>
    </location>
</feature>
<protein>
    <submittedName>
        <fullName evidence="1">Uncharacterized protein</fullName>
    </submittedName>
</protein>
<dbReference type="EMBL" id="BARS01059617">
    <property type="protein sequence ID" value="GAG46740.1"/>
    <property type="molecule type" value="Genomic_DNA"/>
</dbReference>
<dbReference type="Gene3D" id="2.60.40.3800">
    <property type="match status" value="1"/>
</dbReference>
<reference evidence="1" key="1">
    <citation type="journal article" date="2014" name="Front. Microbiol.">
        <title>High frequency of phylogenetically diverse reductive dehalogenase-homologous genes in deep subseafloor sedimentary metagenomes.</title>
        <authorList>
            <person name="Kawai M."/>
            <person name="Futagami T."/>
            <person name="Toyoda A."/>
            <person name="Takaki Y."/>
            <person name="Nishi S."/>
            <person name="Hori S."/>
            <person name="Arai W."/>
            <person name="Tsubouchi T."/>
            <person name="Morono Y."/>
            <person name="Uchiyama I."/>
            <person name="Ito T."/>
            <person name="Fujiyama A."/>
            <person name="Inagaki F."/>
            <person name="Takami H."/>
        </authorList>
    </citation>
    <scope>NUCLEOTIDE SEQUENCE</scope>
    <source>
        <strain evidence="1">Expedition CK06-06</strain>
    </source>
</reference>
<organism evidence="1">
    <name type="scientific">marine sediment metagenome</name>
    <dbReference type="NCBI Taxonomy" id="412755"/>
    <lineage>
        <taxon>unclassified sequences</taxon>
        <taxon>metagenomes</taxon>
        <taxon>ecological metagenomes</taxon>
    </lineage>
</organism>
<comment type="caution">
    <text evidence="1">The sequence shown here is derived from an EMBL/GenBank/DDBJ whole genome shotgun (WGS) entry which is preliminary data.</text>
</comment>
<gene>
    <name evidence="1" type="ORF">S01H1_86231</name>
</gene>
<feature type="non-terminal residue" evidence="1">
    <location>
        <position position="1"/>
    </location>
</feature>